<feature type="domain" description="C2H2-type" evidence="11">
    <location>
        <begin position="153"/>
        <end position="175"/>
    </location>
</feature>
<dbReference type="EMBL" id="HBUF01570435">
    <property type="protein sequence ID" value="CAG6766277.1"/>
    <property type="molecule type" value="Transcribed_RNA"/>
</dbReference>
<keyword evidence="6" id="KW-0805">Transcription regulation</keyword>
<evidence type="ECO:0000313" key="12">
    <source>
        <dbReference type="EMBL" id="CAG6766277.1"/>
    </source>
</evidence>
<keyword evidence="7" id="KW-0238">DNA-binding</keyword>
<dbReference type="Pfam" id="PF23077">
    <property type="entry name" value="zf-C2H2_ZNF462_1st"/>
    <property type="match status" value="1"/>
</dbReference>
<name>A0A8D9AJB5_9HEMI</name>
<keyword evidence="9" id="KW-0539">Nucleus</keyword>
<evidence type="ECO:0000256" key="1">
    <source>
        <dbReference type="ARBA" id="ARBA00004123"/>
    </source>
</evidence>
<feature type="domain" description="C2H2-type" evidence="11">
    <location>
        <begin position="8"/>
        <end position="31"/>
    </location>
</feature>
<keyword evidence="2" id="KW-0479">Metal-binding</keyword>
<evidence type="ECO:0000256" key="4">
    <source>
        <dbReference type="ARBA" id="ARBA00022771"/>
    </source>
</evidence>
<feature type="domain" description="C2H2-type" evidence="11">
    <location>
        <begin position="91"/>
        <end position="119"/>
    </location>
</feature>
<evidence type="ECO:0000256" key="8">
    <source>
        <dbReference type="ARBA" id="ARBA00023163"/>
    </source>
</evidence>
<dbReference type="GO" id="GO:0005634">
    <property type="term" value="C:nucleus"/>
    <property type="evidence" value="ECO:0007669"/>
    <property type="project" value="UniProtKB-SubCell"/>
</dbReference>
<evidence type="ECO:0000256" key="7">
    <source>
        <dbReference type="ARBA" id="ARBA00023125"/>
    </source>
</evidence>
<evidence type="ECO:0000256" key="9">
    <source>
        <dbReference type="ARBA" id="ARBA00023242"/>
    </source>
</evidence>
<dbReference type="PROSITE" id="PS50157">
    <property type="entry name" value="ZINC_FINGER_C2H2_2"/>
    <property type="match status" value="10"/>
</dbReference>
<dbReference type="InterPro" id="IPR050331">
    <property type="entry name" value="Zinc_finger"/>
</dbReference>
<proteinExistence type="predicted"/>
<keyword evidence="5" id="KW-0862">Zinc</keyword>
<dbReference type="GO" id="GO:0003677">
    <property type="term" value="F:DNA binding"/>
    <property type="evidence" value="ECO:0007669"/>
    <property type="project" value="UniProtKB-KW"/>
</dbReference>
<reference evidence="12" key="1">
    <citation type="submission" date="2021-05" db="EMBL/GenBank/DDBJ databases">
        <authorList>
            <person name="Alioto T."/>
            <person name="Alioto T."/>
            <person name="Gomez Garrido J."/>
        </authorList>
    </citation>
    <scope>NUCLEOTIDE SEQUENCE</scope>
</reference>
<evidence type="ECO:0000256" key="6">
    <source>
        <dbReference type="ARBA" id="ARBA00023015"/>
    </source>
</evidence>
<feature type="domain" description="C2H2-type" evidence="11">
    <location>
        <begin position="125"/>
        <end position="152"/>
    </location>
</feature>
<organism evidence="12">
    <name type="scientific">Cacopsylla melanoneura</name>
    <dbReference type="NCBI Taxonomy" id="428564"/>
    <lineage>
        <taxon>Eukaryota</taxon>
        <taxon>Metazoa</taxon>
        <taxon>Ecdysozoa</taxon>
        <taxon>Arthropoda</taxon>
        <taxon>Hexapoda</taxon>
        <taxon>Insecta</taxon>
        <taxon>Pterygota</taxon>
        <taxon>Neoptera</taxon>
        <taxon>Paraneoptera</taxon>
        <taxon>Hemiptera</taxon>
        <taxon>Sternorrhyncha</taxon>
        <taxon>Psylloidea</taxon>
        <taxon>Psyllidae</taxon>
        <taxon>Psyllinae</taxon>
        <taxon>Cacopsylla</taxon>
    </lineage>
</organism>
<dbReference type="Pfam" id="PF00096">
    <property type="entry name" value="zf-C2H2"/>
    <property type="match status" value="4"/>
</dbReference>
<dbReference type="InterPro" id="IPR013087">
    <property type="entry name" value="Znf_C2H2_type"/>
</dbReference>
<keyword evidence="3" id="KW-0677">Repeat</keyword>
<dbReference type="Pfam" id="PF13894">
    <property type="entry name" value="zf-C2H2_4"/>
    <property type="match status" value="1"/>
</dbReference>
<accession>A0A8D9AJB5</accession>
<feature type="domain" description="C2H2-type" evidence="11">
    <location>
        <begin position="62"/>
        <end position="90"/>
    </location>
</feature>
<evidence type="ECO:0000256" key="2">
    <source>
        <dbReference type="ARBA" id="ARBA00022723"/>
    </source>
</evidence>
<dbReference type="InterPro" id="IPR057831">
    <property type="entry name" value="Znf_C2H2_ZNF462_1st"/>
</dbReference>
<sequence length="358" mass="42176">MKPQNKHYGCQHCVDIFPTQYKLNKHIEHVHPTIEKSNKNEPMDTGDYSLEEWKKLVASRTKECPVCHKVYCDPVGMRRHLREVHTSQRKYICDICGKQFKGTNRVTQHKKYFHFNYKQPVQMNYQCDYCKKLFRSKYFLTEHMSTHTGYYQYHCELCKKSFACKRSYTKHSKRHKQIAGELDSEEMYTCKICNKTFLEITRLKNHMESVHGNKHEVCKVCGAKVKCSSLRRHMMSHTGEKPYCCHICGKSMRGKLKEHMLTHTGERPHACDVCGSTFKYKYYLTVHMRKHTGEKPYQCQFCDQSFASRPSFTLHLKKHNESSATVSCRPHQCQVCSISFSTETDLKKHLPDHFGSNK</sequence>
<dbReference type="PROSITE" id="PS00028">
    <property type="entry name" value="ZINC_FINGER_C2H2_1"/>
    <property type="match status" value="9"/>
</dbReference>
<dbReference type="SMART" id="SM00355">
    <property type="entry name" value="ZnF_C2H2"/>
    <property type="match status" value="11"/>
</dbReference>
<dbReference type="InterPro" id="IPR036236">
    <property type="entry name" value="Znf_C2H2_sf"/>
</dbReference>
<evidence type="ECO:0000256" key="5">
    <source>
        <dbReference type="ARBA" id="ARBA00022833"/>
    </source>
</evidence>
<feature type="domain" description="C2H2-type" evidence="11">
    <location>
        <begin position="297"/>
        <end position="324"/>
    </location>
</feature>
<keyword evidence="8" id="KW-0804">Transcription</keyword>
<dbReference type="GO" id="GO:0010468">
    <property type="term" value="P:regulation of gene expression"/>
    <property type="evidence" value="ECO:0007669"/>
    <property type="project" value="TreeGrafter"/>
</dbReference>
<feature type="domain" description="C2H2-type" evidence="11">
    <location>
        <begin position="269"/>
        <end position="296"/>
    </location>
</feature>
<keyword evidence="4 10" id="KW-0863">Zinc-finger</keyword>
<dbReference type="Gene3D" id="3.30.160.60">
    <property type="entry name" value="Classic Zinc Finger"/>
    <property type="match status" value="7"/>
</dbReference>
<feature type="domain" description="C2H2-type" evidence="11">
    <location>
        <begin position="188"/>
        <end position="216"/>
    </location>
</feature>
<dbReference type="FunFam" id="3.30.160.60:FF:000325">
    <property type="entry name" value="ZFP90 zinc finger protein"/>
    <property type="match status" value="1"/>
</dbReference>
<dbReference type="GO" id="GO:0008270">
    <property type="term" value="F:zinc ion binding"/>
    <property type="evidence" value="ECO:0007669"/>
    <property type="project" value="UniProtKB-KW"/>
</dbReference>
<evidence type="ECO:0000256" key="10">
    <source>
        <dbReference type="PROSITE-ProRule" id="PRU00042"/>
    </source>
</evidence>
<dbReference type="PANTHER" id="PTHR16515">
    <property type="entry name" value="PR DOMAIN ZINC FINGER PROTEIN"/>
    <property type="match status" value="1"/>
</dbReference>
<dbReference type="FunFam" id="3.30.160.60:FF:000446">
    <property type="entry name" value="Zinc finger protein"/>
    <property type="match status" value="1"/>
</dbReference>
<protein>
    <submittedName>
        <fullName evidence="12">Zinc finger protein 26</fullName>
    </submittedName>
</protein>
<feature type="domain" description="C2H2-type" evidence="11">
    <location>
        <begin position="331"/>
        <end position="358"/>
    </location>
</feature>
<dbReference type="PANTHER" id="PTHR16515:SF49">
    <property type="entry name" value="GASTRULA ZINC FINGER PROTEIN XLCGF49.1-LIKE-RELATED"/>
    <property type="match status" value="1"/>
</dbReference>
<evidence type="ECO:0000259" key="11">
    <source>
        <dbReference type="PROSITE" id="PS50157"/>
    </source>
</evidence>
<dbReference type="SUPFAM" id="SSF57667">
    <property type="entry name" value="beta-beta-alpha zinc fingers"/>
    <property type="match status" value="5"/>
</dbReference>
<comment type="subcellular location">
    <subcellularLocation>
        <location evidence="1">Nucleus</location>
    </subcellularLocation>
</comment>
<dbReference type="AlphaFoldDB" id="A0A8D9AJB5"/>
<evidence type="ECO:0000256" key="3">
    <source>
        <dbReference type="ARBA" id="ARBA00022737"/>
    </source>
</evidence>
<feature type="domain" description="C2H2-type" evidence="11">
    <location>
        <begin position="243"/>
        <end position="268"/>
    </location>
</feature>